<dbReference type="EMBL" id="SRLE01000004">
    <property type="protein sequence ID" value="TGD75353.1"/>
    <property type="molecule type" value="Genomic_DNA"/>
</dbReference>
<evidence type="ECO:0000256" key="1">
    <source>
        <dbReference type="ARBA" id="ARBA00004651"/>
    </source>
</evidence>
<feature type="transmembrane region" description="Helical" evidence="6">
    <location>
        <begin position="342"/>
        <end position="364"/>
    </location>
</feature>
<dbReference type="GO" id="GO:0005886">
    <property type="term" value="C:plasma membrane"/>
    <property type="evidence" value="ECO:0007669"/>
    <property type="project" value="UniProtKB-SubCell"/>
</dbReference>
<feature type="transmembrane region" description="Helical" evidence="6">
    <location>
        <begin position="300"/>
        <end position="322"/>
    </location>
</feature>
<gene>
    <name evidence="8" type="ORF">E4634_04075</name>
</gene>
<dbReference type="AlphaFoldDB" id="A0A4Z0M6R7"/>
<feature type="transmembrane region" description="Helical" evidence="6">
    <location>
        <begin position="408"/>
        <end position="431"/>
    </location>
</feature>
<keyword evidence="3 6" id="KW-0812">Transmembrane</keyword>
<keyword evidence="9" id="KW-1185">Reference proteome</keyword>
<evidence type="ECO:0000256" key="2">
    <source>
        <dbReference type="ARBA" id="ARBA00022475"/>
    </source>
</evidence>
<comment type="caution">
    <text evidence="8">The sequence shown here is derived from an EMBL/GenBank/DDBJ whole genome shotgun (WGS) entry which is preliminary data.</text>
</comment>
<dbReference type="OrthoDB" id="5292592at2"/>
<comment type="subcellular location">
    <subcellularLocation>
        <location evidence="1">Cell membrane</location>
        <topology evidence="1">Multi-pass membrane protein</topology>
    </subcellularLocation>
</comment>
<organism evidence="8 9">
    <name type="scientific">Mangrovimicrobium sediminis</name>
    <dbReference type="NCBI Taxonomy" id="2562682"/>
    <lineage>
        <taxon>Bacteria</taxon>
        <taxon>Pseudomonadati</taxon>
        <taxon>Pseudomonadota</taxon>
        <taxon>Gammaproteobacteria</taxon>
        <taxon>Cellvibrionales</taxon>
        <taxon>Halieaceae</taxon>
        <taxon>Mangrovimicrobium</taxon>
    </lineage>
</organism>
<feature type="domain" description="ABC3 transporter permease C-terminal" evidence="7">
    <location>
        <begin position="698"/>
        <end position="811"/>
    </location>
</feature>
<evidence type="ECO:0000256" key="6">
    <source>
        <dbReference type="SAM" id="Phobius"/>
    </source>
</evidence>
<sequence>MLARDWRGGELGVLVAALVLAVGLVSGISAFTARLQDALERESHRFLAADLVLRSARPLDSAWLEEAEGRGLRTAQTLSFPSMAFGDGERMHLVSVKAVSDNYPLRGELLYADSGFAPAQAAARGPVPGESWLDSRLFALLEVESGDEVGLGDAQLRVTGAVRGEPDQGAGFYGYGPRLMMHLDDIPATGVVQPGSRVEYRQLFAGDPGVLEDFRQWLEPQLAGDQRVLDLDRGQPGIGRALQRAERFLLLAGSLAVVLAGVAIALAAARFSERHADYVAVMKSLGATSGSITRLYGGSLALLGLAAAVTGCLLGWSLQATFFRLFADELPLTPGAAGVRPYLVGAVTAMVCVLAFAWPPIRRLAGASPLRVLRRDLPSAVRRSGGDYLLGFAAVVLLMLWYSQDWRLTAAVLAGMAVVVALGVGGALLLLRSGRALGMRAGSLWRLALGSLQRRGIGNALQVVVFGLAIMQLLVLLLVRTSLLEEWRLQLPENTPNHFLINIAPADAPRLEAAMAEAGLHSEPLFPMVRARLMAIDGVDLPSREDAGEDQPHQRESNLTFSATLPADNELVAGQWWDPDTQESLVSVEAGYAEQMGLQVGDRMSLLVGERPLEAKVASLRSLQWESMRPNFFLVFPPAVLSDYPATWMTSFYLDPGDKLFLNRLVREFPTVTLIEMDEVISQVRGIIDQVSAAVELVLAVILVTGALVLIAGVQASLDERLREGAILRALGAPRSRVLGALAIEFSVLGLFAGVLAVVAAEVGVGALQVLALDMRYTPSPWSWPLGLLAGAVLIGTLGVFSARRVVSAPPVAVLREL</sequence>
<evidence type="ECO:0000256" key="4">
    <source>
        <dbReference type="ARBA" id="ARBA00022989"/>
    </source>
</evidence>
<feature type="transmembrane region" description="Helical" evidence="6">
    <location>
        <begin position="460"/>
        <end position="479"/>
    </location>
</feature>
<feature type="transmembrane region" description="Helical" evidence="6">
    <location>
        <begin position="738"/>
        <end position="761"/>
    </location>
</feature>
<dbReference type="Proteomes" id="UP000298050">
    <property type="component" value="Unassembled WGS sequence"/>
</dbReference>
<dbReference type="PANTHER" id="PTHR30287">
    <property type="entry name" value="MEMBRANE COMPONENT OF PREDICTED ABC SUPERFAMILY METABOLITE UPTAKE TRANSPORTER"/>
    <property type="match status" value="1"/>
</dbReference>
<feature type="transmembrane region" description="Helical" evidence="6">
    <location>
        <begin position="781"/>
        <end position="801"/>
    </location>
</feature>
<evidence type="ECO:0000313" key="9">
    <source>
        <dbReference type="Proteomes" id="UP000298050"/>
    </source>
</evidence>
<dbReference type="PANTHER" id="PTHR30287:SF1">
    <property type="entry name" value="INNER MEMBRANE PROTEIN"/>
    <property type="match status" value="1"/>
</dbReference>
<keyword evidence="2" id="KW-1003">Cell membrane</keyword>
<name>A0A4Z0M6R7_9GAMM</name>
<evidence type="ECO:0000313" key="8">
    <source>
        <dbReference type="EMBL" id="TGD75353.1"/>
    </source>
</evidence>
<feature type="transmembrane region" description="Helical" evidence="6">
    <location>
        <begin position="697"/>
        <end position="718"/>
    </location>
</feature>
<feature type="domain" description="ABC3 transporter permease C-terminal" evidence="7">
    <location>
        <begin position="252"/>
        <end position="369"/>
    </location>
</feature>
<keyword evidence="4 6" id="KW-1133">Transmembrane helix</keyword>
<proteinExistence type="predicted"/>
<reference evidence="8 9" key="1">
    <citation type="submission" date="2019-04" db="EMBL/GenBank/DDBJ databases">
        <title>Taxonomy of novel Haliea sp. from mangrove soil of West Coast of India.</title>
        <authorList>
            <person name="Verma A."/>
            <person name="Kumar P."/>
            <person name="Krishnamurthi S."/>
        </authorList>
    </citation>
    <scope>NUCLEOTIDE SEQUENCE [LARGE SCALE GENOMIC DNA]</scope>
    <source>
        <strain evidence="8 9">SAOS-164</strain>
    </source>
</reference>
<feature type="transmembrane region" description="Helical" evidence="6">
    <location>
        <begin position="248"/>
        <end position="269"/>
    </location>
</feature>
<accession>A0A4Z0M6R7</accession>
<dbReference type="Pfam" id="PF02687">
    <property type="entry name" value="FtsX"/>
    <property type="match status" value="2"/>
</dbReference>
<feature type="transmembrane region" description="Helical" evidence="6">
    <location>
        <begin position="385"/>
        <end position="402"/>
    </location>
</feature>
<evidence type="ECO:0000256" key="3">
    <source>
        <dbReference type="ARBA" id="ARBA00022692"/>
    </source>
</evidence>
<evidence type="ECO:0000256" key="5">
    <source>
        <dbReference type="ARBA" id="ARBA00023136"/>
    </source>
</evidence>
<evidence type="ECO:0000259" key="7">
    <source>
        <dbReference type="Pfam" id="PF02687"/>
    </source>
</evidence>
<protein>
    <submittedName>
        <fullName evidence="8">FtsX-like permease family protein</fullName>
    </submittedName>
</protein>
<keyword evidence="5 6" id="KW-0472">Membrane</keyword>
<dbReference type="InterPro" id="IPR038766">
    <property type="entry name" value="Membrane_comp_ABC_pdt"/>
</dbReference>
<dbReference type="InterPro" id="IPR003838">
    <property type="entry name" value="ABC3_permease_C"/>
</dbReference>